<organism evidence="2 3">
    <name type="scientific">Gordonia soli NBRC 108243</name>
    <dbReference type="NCBI Taxonomy" id="1223545"/>
    <lineage>
        <taxon>Bacteria</taxon>
        <taxon>Bacillati</taxon>
        <taxon>Actinomycetota</taxon>
        <taxon>Actinomycetes</taxon>
        <taxon>Mycobacteriales</taxon>
        <taxon>Gordoniaceae</taxon>
        <taxon>Gordonia</taxon>
    </lineage>
</organism>
<feature type="region of interest" description="Disordered" evidence="1">
    <location>
        <begin position="45"/>
        <end position="110"/>
    </location>
</feature>
<dbReference type="SUPFAM" id="SSF53474">
    <property type="entry name" value="alpha/beta-Hydrolases"/>
    <property type="match status" value="1"/>
</dbReference>
<protein>
    <submittedName>
        <fullName evidence="2">Uncharacterized protein</fullName>
    </submittedName>
</protein>
<name>M0QNJ2_9ACTN</name>
<evidence type="ECO:0000256" key="1">
    <source>
        <dbReference type="SAM" id="MobiDB-lite"/>
    </source>
</evidence>
<evidence type="ECO:0000313" key="2">
    <source>
        <dbReference type="EMBL" id="GAC69841.1"/>
    </source>
</evidence>
<reference evidence="2 3" key="1">
    <citation type="submission" date="2013-01" db="EMBL/GenBank/DDBJ databases">
        <title>Whole genome shotgun sequence of Gordonia soli NBRC 108243.</title>
        <authorList>
            <person name="Isaki-Nakamura S."/>
            <person name="Hosoyama A."/>
            <person name="Tsuchikane K."/>
            <person name="Ando Y."/>
            <person name="Baba S."/>
            <person name="Ohji S."/>
            <person name="Hamada M."/>
            <person name="Tamura T."/>
            <person name="Yamazoe A."/>
            <person name="Yamazaki S."/>
            <person name="Fujita N."/>
        </authorList>
    </citation>
    <scope>NUCLEOTIDE SEQUENCE [LARGE SCALE GENOMIC DNA]</scope>
    <source>
        <strain evidence="2 3">NBRC 108243</strain>
    </source>
</reference>
<accession>M0QNJ2</accession>
<dbReference type="InterPro" id="IPR029058">
    <property type="entry name" value="AB_hydrolase_fold"/>
</dbReference>
<dbReference type="Proteomes" id="UP000011666">
    <property type="component" value="Unassembled WGS sequence"/>
</dbReference>
<gene>
    <name evidence="2" type="ORF">GS4_28_00890</name>
</gene>
<comment type="caution">
    <text evidence="2">The sequence shown here is derived from an EMBL/GenBank/DDBJ whole genome shotgun (WGS) entry which is preliminary data.</text>
</comment>
<proteinExistence type="predicted"/>
<dbReference type="AlphaFoldDB" id="M0QNJ2"/>
<keyword evidence="3" id="KW-1185">Reference proteome</keyword>
<dbReference type="eggNOG" id="COG2267">
    <property type="taxonomic scope" value="Bacteria"/>
</dbReference>
<dbReference type="STRING" id="1223545.GS4_28_00890"/>
<dbReference type="Gene3D" id="3.40.50.1820">
    <property type="entry name" value="alpha/beta hydrolase"/>
    <property type="match status" value="1"/>
</dbReference>
<feature type="compositionally biased region" description="Low complexity" evidence="1">
    <location>
        <begin position="62"/>
        <end position="77"/>
    </location>
</feature>
<evidence type="ECO:0000313" key="3">
    <source>
        <dbReference type="Proteomes" id="UP000011666"/>
    </source>
</evidence>
<feature type="compositionally biased region" description="Basic and acidic residues" evidence="1">
    <location>
        <begin position="98"/>
        <end position="108"/>
    </location>
</feature>
<dbReference type="EMBL" id="BANX01000028">
    <property type="protein sequence ID" value="GAC69841.1"/>
    <property type="molecule type" value="Genomic_DNA"/>
</dbReference>
<sequence length="138" mass="15357">MPFVTVGSENDHPVDIHFTDRGSGRPLVLIHGFPLDGASWEPQELAPARHRHHPCRDRDPRATGLRGRIAGTTTGRTEQGRFGGRHATTAESAPTCPDTRRGDRRETPSYRVAHKVPIGRIRRVPSRLNPCYILVARS</sequence>